<dbReference type="EC" id="1.1.1.-" evidence="2"/>
<reference evidence="2" key="1">
    <citation type="submission" date="2016-10" db="EMBL/GenBank/DDBJ databases">
        <title>Sequence of Gallionella enrichment culture.</title>
        <authorList>
            <person name="Poehlein A."/>
            <person name="Muehling M."/>
            <person name="Daniel R."/>
        </authorList>
    </citation>
    <scope>NUCLEOTIDE SEQUENCE</scope>
</reference>
<dbReference type="EMBL" id="MLJW01001736">
    <property type="protein sequence ID" value="OIQ76932.1"/>
    <property type="molecule type" value="Genomic_DNA"/>
</dbReference>
<dbReference type="AlphaFoldDB" id="A0A1J5QAJ6"/>
<accession>A0A1J5QAJ6</accession>
<protein>
    <submittedName>
        <fullName evidence="2">L-glyceraldehyde 3-phosphate reductase</fullName>
        <ecNumber evidence="2">1.1.1.-</ecNumber>
    </submittedName>
</protein>
<dbReference type="PANTHER" id="PTHR43364:SF17">
    <property type="entry name" value="ALDO KETO REDUCTASE"/>
    <property type="match status" value="1"/>
</dbReference>
<evidence type="ECO:0000313" key="2">
    <source>
        <dbReference type="EMBL" id="OIQ76932.1"/>
    </source>
</evidence>
<dbReference type="PANTHER" id="PTHR43364">
    <property type="entry name" value="NADH-SPECIFIC METHYLGLYOXAL REDUCTASE-RELATED"/>
    <property type="match status" value="1"/>
</dbReference>
<comment type="caution">
    <text evidence="2">The sequence shown here is derived from an EMBL/GenBank/DDBJ whole genome shotgun (WGS) entry which is preliminary data.</text>
</comment>
<dbReference type="InterPro" id="IPR050523">
    <property type="entry name" value="AKR_Detox_Biosynth"/>
</dbReference>
<keyword evidence="2" id="KW-0560">Oxidoreductase</keyword>
<evidence type="ECO:0000259" key="1">
    <source>
        <dbReference type="Pfam" id="PF00248"/>
    </source>
</evidence>
<dbReference type="Pfam" id="PF00248">
    <property type="entry name" value="Aldo_ket_red"/>
    <property type="match status" value="1"/>
</dbReference>
<feature type="domain" description="NADP-dependent oxidoreductase" evidence="1">
    <location>
        <begin position="14"/>
        <end position="335"/>
    </location>
</feature>
<dbReference type="CDD" id="cd19094">
    <property type="entry name" value="AKR_Tas-like"/>
    <property type="match status" value="1"/>
</dbReference>
<dbReference type="Gene3D" id="3.20.20.100">
    <property type="entry name" value="NADP-dependent oxidoreductase domain"/>
    <property type="match status" value="1"/>
</dbReference>
<dbReference type="InterPro" id="IPR036812">
    <property type="entry name" value="NAD(P)_OxRdtase_dom_sf"/>
</dbReference>
<proteinExistence type="predicted"/>
<organism evidence="2">
    <name type="scientific">mine drainage metagenome</name>
    <dbReference type="NCBI Taxonomy" id="410659"/>
    <lineage>
        <taxon>unclassified sequences</taxon>
        <taxon>metagenomes</taxon>
        <taxon>ecological metagenomes</taxon>
    </lineage>
</organism>
<gene>
    <name evidence="2" type="primary">gpr_20</name>
    <name evidence="2" type="ORF">GALL_413830</name>
</gene>
<dbReference type="SUPFAM" id="SSF51430">
    <property type="entry name" value="NAD(P)-linked oxidoreductase"/>
    <property type="match status" value="1"/>
</dbReference>
<dbReference type="GO" id="GO:0016491">
    <property type="term" value="F:oxidoreductase activity"/>
    <property type="evidence" value="ECO:0007669"/>
    <property type="project" value="UniProtKB-KW"/>
</dbReference>
<sequence>MDRIQLGTLHVTPVCLGTMTFGEQNTEEQAHAQLDEALAQGVNFIDTAEMYPVPARAETSGRTESYVGSWLRRQRRDAIVLATKAAGPGRGMAWIRDGELGFDAPQLQRALDGSLRRLGTDYVDLYQLHWPDRNVPLFGQQLFDPSAERDSVPLARTLLAIGELIRSGRVRHWGLSNETPWGLMRCLQLADVLGVPRPLTVQNAYSLLNRSWETGGLAEVGWREGVGLLAYSPLGFGVLSGKYLDDPNAVGRINLFGGFGQRYAKPNVEQAVAEYAALARRHGLTPTQLALGFTASQWCVGATIIGATSVQQLRENLDAMRLRLSPELRAEIDAIHQRWPNPAP</sequence>
<name>A0A1J5QAJ6_9ZZZZ</name>
<dbReference type="InterPro" id="IPR023210">
    <property type="entry name" value="NADP_OxRdtase_dom"/>
</dbReference>